<dbReference type="InterPro" id="IPR021135">
    <property type="entry name" value="PEP_COase"/>
</dbReference>
<dbReference type="Proteomes" id="UP000501891">
    <property type="component" value="Chromosome"/>
</dbReference>
<dbReference type="EMBL" id="CP051775">
    <property type="protein sequence ID" value="QJE72337.1"/>
    <property type="molecule type" value="Genomic_DNA"/>
</dbReference>
<evidence type="ECO:0000313" key="3">
    <source>
        <dbReference type="EMBL" id="QJE72337.1"/>
    </source>
</evidence>
<comment type="function">
    <text evidence="1">Forms oxaloacetate, a four-carbon dicarboxylic acid source for the tricarboxylic acid cycle.</text>
</comment>
<dbReference type="GO" id="GO:0015977">
    <property type="term" value="P:carbon fixation"/>
    <property type="evidence" value="ECO:0007669"/>
    <property type="project" value="InterPro"/>
</dbReference>
<name>A0A858R4M7_9PROT</name>
<organism evidence="3 4">
    <name type="scientific">Aerophototrophica crusticola</name>
    <dbReference type="NCBI Taxonomy" id="1709002"/>
    <lineage>
        <taxon>Bacteria</taxon>
        <taxon>Pseudomonadati</taxon>
        <taxon>Pseudomonadota</taxon>
        <taxon>Alphaproteobacteria</taxon>
        <taxon>Rhodospirillales</taxon>
        <taxon>Rhodospirillaceae</taxon>
        <taxon>Aerophototrophica</taxon>
    </lineage>
</organism>
<proteinExistence type="predicted"/>
<dbReference type="PANTHER" id="PTHR30523:SF6">
    <property type="entry name" value="PHOSPHOENOLPYRUVATE CARBOXYLASE"/>
    <property type="match status" value="1"/>
</dbReference>
<dbReference type="Pfam" id="PF00311">
    <property type="entry name" value="PEPcase"/>
    <property type="match status" value="1"/>
</dbReference>
<dbReference type="SUPFAM" id="SSF51621">
    <property type="entry name" value="Phosphoenolpyruvate/pyruvate domain"/>
    <property type="match status" value="1"/>
</dbReference>
<dbReference type="AlphaFoldDB" id="A0A858R4M7"/>
<evidence type="ECO:0000256" key="1">
    <source>
        <dbReference type="ARBA" id="ARBA00003670"/>
    </source>
</evidence>
<dbReference type="GO" id="GO:0006099">
    <property type="term" value="P:tricarboxylic acid cycle"/>
    <property type="evidence" value="ECO:0007669"/>
    <property type="project" value="InterPro"/>
</dbReference>
<dbReference type="InterPro" id="IPR015813">
    <property type="entry name" value="Pyrv/PenolPyrv_kinase-like_dom"/>
</dbReference>
<keyword evidence="4" id="KW-1185">Reference proteome</keyword>
<dbReference type="PANTHER" id="PTHR30523">
    <property type="entry name" value="PHOSPHOENOLPYRUVATE CARBOXYLASE"/>
    <property type="match status" value="1"/>
</dbReference>
<sequence length="1024" mass="112781">MPLDKPSAVAAVPSPDRDLLATVAGKGPLLTTTTTQFTPPKSLDVQGLAAELAGMLDRFGSETAHDPLANPVLLLALELSRRLRAGSLEPGALEQLVQFLSVEGTLARAARLGRYLGEAAPEANEAKLEALVETLAVGPDGTPVPFESFRAQAEREIFGIVITAHPTFNLAAPQMQALACLATGRDDKGKPLGPTAREAFVRRLATAPHVPEEMTLEREHGLSLDAISNIQAALRTLYRAVLRVARRRYPEQWTSLRPRLLTVASWVGYDLDGRSDIRWSDTLAKRLLVQQRQLRFYLAEIKAVRTAAPDLEDLRHTLALIESRLALALNQVTDEVTVFGGGQAADMKQLRTTAKRMAEGLPLRLVDAAEAIEFLDRAVRLAAGLEGDKALAVVERLAVLRAELATLGLGMAHTHVRINATQVHNAIRKQVGLETSPDDPRYRQSYLTTLTELLDRVEPVSINFGSIVAERTSAKRLFMLVATMLRYADRTAPVRFLIAETESAFTVLTALYYAKLFGVEDRLDISPLFETERALEVGSRIIEQLLDNPHYRDYVRARGRLCIQTGYSDAGRYLGQTPAGASIERLRLRILRLFTRHGLSGVQLVIFDTHGESIGRGGHPGGFRDRLAYVSPPATLAFAAKHGIELKQEVSFQGGDGFLYFMTPASALASVTRIMEYMLGTYVQAPALLAKGTGQPDPEHDRFYAEGDYIREFFTTVKAFQVGLVQDPNYGALLAAFGTNLLYPSGSRAIKRQHDGAPDESAETMAAQFRAIPHNAILQQLGLAANSLSGVGEAIDRDPDRFRSLYAASPRFRELLGMVQYAVSIACPEALKAYVDTLDPGHWLARAARTTDPVEADELRAVAALLEESPTHSRLIRVFRKLYRDYGLLVQQLGKANALPPADPELKTGIQVLHAVRLALTHEIYRHATHVPQFSSQHGITRKRLVTRLLHLDVPWALDTLANIFPMRGESGPEEDFGEPATYVSDESQDYSQENLRIFRPIASLYELVRRTGNALTQRFGFFG</sequence>
<dbReference type="KEGG" id="acru:HHL28_03795"/>
<accession>A0A858R4M7</accession>
<reference evidence="3" key="1">
    <citation type="submission" date="2020-04" db="EMBL/GenBank/DDBJ databases">
        <title>A desert anoxygenic phototrophic bacterium fixes CO2 using RubisCO under aerobic conditions.</title>
        <authorList>
            <person name="Tang K."/>
        </authorList>
    </citation>
    <scope>NUCLEOTIDE SEQUENCE [LARGE SCALE GENOMIC DNA]</scope>
    <source>
        <strain evidence="3">MIMtkB3</strain>
    </source>
</reference>
<gene>
    <name evidence="3" type="ORF">HHL28_03795</name>
</gene>
<evidence type="ECO:0000256" key="2">
    <source>
        <dbReference type="ARBA" id="ARBA00022419"/>
    </source>
</evidence>
<dbReference type="GO" id="GO:0008964">
    <property type="term" value="F:phosphoenolpyruvate carboxylase activity"/>
    <property type="evidence" value="ECO:0007669"/>
    <property type="project" value="InterPro"/>
</dbReference>
<dbReference type="GO" id="GO:0005829">
    <property type="term" value="C:cytosol"/>
    <property type="evidence" value="ECO:0007669"/>
    <property type="project" value="TreeGrafter"/>
</dbReference>
<protein>
    <recommendedName>
        <fullName evidence="2">Phosphoenolpyruvate carboxylase</fullName>
    </recommendedName>
</protein>
<evidence type="ECO:0000313" key="4">
    <source>
        <dbReference type="Proteomes" id="UP000501891"/>
    </source>
</evidence>